<dbReference type="PANTHER" id="PTHR40078">
    <property type="entry name" value="INTEGRAL MEMBRANE PROTEIN-RELATED"/>
    <property type="match status" value="1"/>
</dbReference>
<evidence type="ECO:0000313" key="3">
    <source>
        <dbReference type="Proteomes" id="UP000003094"/>
    </source>
</evidence>
<gene>
    <name evidence="2" type="ORF">PVOR_26053</name>
</gene>
<sequence length="221" mass="23945">MAKQLVQRYMILIAGLLLMGVGTALVTKANIGTSPIASVPYVLSLKFPISMGVMTIGICVLFVVLQALLLGKQFPKIQYLQVLVGVLFGLFLDLGAYMVSSINFTMYFMNMLALLTGCIILAVGIYLQIIANAILNPGEGIVKVISEKLGAEFGNIKIIFDWTLVSIGIVISLFAFGSIEGVREGTVISAFLVGYFIKLLRRIAFRLSSKRTAKAVIEQGQ</sequence>
<name>A0A2R9SPM8_9BACL</name>
<dbReference type="Pfam" id="PF19700">
    <property type="entry name" value="DUF6198"/>
    <property type="match status" value="1"/>
</dbReference>
<dbReference type="AlphaFoldDB" id="A0A2R9SPM8"/>
<feature type="transmembrane region" description="Helical" evidence="1">
    <location>
        <begin position="47"/>
        <end position="70"/>
    </location>
</feature>
<dbReference type="Proteomes" id="UP000003094">
    <property type="component" value="Unassembled WGS sequence"/>
</dbReference>
<keyword evidence="1" id="KW-0812">Transmembrane</keyword>
<feature type="transmembrane region" description="Helical" evidence="1">
    <location>
        <begin position="185"/>
        <end position="204"/>
    </location>
</feature>
<feature type="transmembrane region" description="Helical" evidence="1">
    <location>
        <begin position="111"/>
        <end position="135"/>
    </location>
</feature>
<comment type="caution">
    <text evidence="2">The sequence shown here is derived from an EMBL/GenBank/DDBJ whole genome shotgun (WGS) entry which is preliminary data.</text>
</comment>
<dbReference type="EMBL" id="ADHJ01000042">
    <property type="protein sequence ID" value="EFU39303.1"/>
    <property type="molecule type" value="Genomic_DNA"/>
</dbReference>
<proteinExistence type="predicted"/>
<dbReference type="KEGG" id="pvo:PVOR_26053"/>
<keyword evidence="1" id="KW-1133">Transmembrane helix</keyword>
<evidence type="ECO:0000256" key="1">
    <source>
        <dbReference type="SAM" id="Phobius"/>
    </source>
</evidence>
<dbReference type="RefSeq" id="WP_006211952.1">
    <property type="nucleotide sequence ID" value="NZ_ADHJ01000042.1"/>
</dbReference>
<reference evidence="2 3" key="1">
    <citation type="journal article" date="2010" name="BMC Genomics">
        <title>Genome sequence of the pattern forming Paenibacillus vortex bacterium reveals potential for thriving in complex environments.</title>
        <authorList>
            <person name="Sirota-Madi A."/>
            <person name="Olender T."/>
            <person name="Helman Y."/>
            <person name="Ingham C."/>
            <person name="Brainis I."/>
            <person name="Roth D."/>
            <person name="Hagi E."/>
            <person name="Brodsky L."/>
            <person name="Leshkowitz D."/>
            <person name="Galatenko V."/>
            <person name="Nikolaev V."/>
            <person name="Mugasimangalam R.C."/>
            <person name="Bransburg-Zabary S."/>
            <person name="Gutnick D.L."/>
            <person name="Lancet D."/>
            <person name="Ben-Jacob E."/>
        </authorList>
    </citation>
    <scope>NUCLEOTIDE SEQUENCE [LARGE SCALE GENOMIC DNA]</scope>
    <source>
        <strain evidence="2 3">V453</strain>
    </source>
</reference>
<dbReference type="PANTHER" id="PTHR40078:SF1">
    <property type="entry name" value="INTEGRAL MEMBRANE PROTEIN"/>
    <property type="match status" value="1"/>
</dbReference>
<feature type="transmembrane region" description="Helical" evidence="1">
    <location>
        <begin position="156"/>
        <end position="179"/>
    </location>
</feature>
<feature type="transmembrane region" description="Helical" evidence="1">
    <location>
        <begin position="9"/>
        <end position="27"/>
    </location>
</feature>
<keyword evidence="3" id="KW-1185">Reference proteome</keyword>
<feature type="transmembrane region" description="Helical" evidence="1">
    <location>
        <begin position="82"/>
        <end position="99"/>
    </location>
</feature>
<accession>A0A2R9SPM8</accession>
<protein>
    <submittedName>
        <fullName evidence="2">Uncharacterized membrane protein</fullName>
    </submittedName>
</protein>
<dbReference type="InterPro" id="IPR038750">
    <property type="entry name" value="YczE/YyaS-like"/>
</dbReference>
<organism evidence="2 3">
    <name type="scientific">Paenibacillus vortex V453</name>
    <dbReference type="NCBI Taxonomy" id="715225"/>
    <lineage>
        <taxon>Bacteria</taxon>
        <taxon>Bacillati</taxon>
        <taxon>Bacillota</taxon>
        <taxon>Bacilli</taxon>
        <taxon>Bacillales</taxon>
        <taxon>Paenibacillaceae</taxon>
        <taxon>Paenibacillus</taxon>
    </lineage>
</organism>
<keyword evidence="1" id="KW-0472">Membrane</keyword>
<evidence type="ECO:0000313" key="2">
    <source>
        <dbReference type="EMBL" id="EFU39303.1"/>
    </source>
</evidence>